<evidence type="ECO:0000256" key="4">
    <source>
        <dbReference type="ARBA" id="ARBA00022679"/>
    </source>
</evidence>
<dbReference type="GO" id="GO:0009401">
    <property type="term" value="P:phosphoenolpyruvate-dependent sugar phosphotransferase system"/>
    <property type="evidence" value="ECO:0007669"/>
    <property type="project" value="UniProtKB-KW"/>
</dbReference>
<dbReference type="InterPro" id="IPR011055">
    <property type="entry name" value="Dup_hybrid_motif"/>
</dbReference>
<evidence type="ECO:0000256" key="1">
    <source>
        <dbReference type="ARBA" id="ARBA00004496"/>
    </source>
</evidence>
<keyword evidence="5" id="KW-0598">Phosphotransferase system</keyword>
<dbReference type="FunFam" id="2.70.70.10:FF:000001">
    <property type="entry name" value="PTS system glucose-specific IIA component"/>
    <property type="match status" value="1"/>
</dbReference>
<dbReference type="PANTHER" id="PTHR45008">
    <property type="entry name" value="PTS SYSTEM GLUCOSE-SPECIFIC EIIA COMPONENT"/>
    <property type="match status" value="1"/>
</dbReference>
<comment type="subcellular location">
    <subcellularLocation>
        <location evidence="1">Cytoplasm</location>
    </subcellularLocation>
</comment>
<protein>
    <submittedName>
        <fullName evidence="8">PTS system, glucose-specific IIA component</fullName>
    </submittedName>
</protein>
<evidence type="ECO:0000256" key="6">
    <source>
        <dbReference type="ARBA" id="ARBA00022777"/>
    </source>
</evidence>
<keyword evidence="3" id="KW-0762">Sugar transport</keyword>
<dbReference type="Proteomes" id="UP000198935">
    <property type="component" value="Unassembled WGS sequence"/>
</dbReference>
<dbReference type="GO" id="GO:0016301">
    <property type="term" value="F:kinase activity"/>
    <property type="evidence" value="ECO:0007669"/>
    <property type="project" value="UniProtKB-KW"/>
</dbReference>
<reference evidence="9" key="1">
    <citation type="submission" date="2016-10" db="EMBL/GenBank/DDBJ databases">
        <authorList>
            <person name="Varghese N."/>
            <person name="Submissions S."/>
        </authorList>
    </citation>
    <scope>NUCLEOTIDE SEQUENCE [LARGE SCALE GENOMIC DNA]</scope>
    <source>
        <strain evidence="9">SP</strain>
    </source>
</reference>
<keyword evidence="9" id="KW-1185">Reference proteome</keyword>
<dbReference type="PROSITE" id="PS00371">
    <property type="entry name" value="PTS_EIIA_TYPE_1_HIS"/>
    <property type="match status" value="1"/>
</dbReference>
<keyword evidence="6" id="KW-0418">Kinase</keyword>
<evidence type="ECO:0000256" key="2">
    <source>
        <dbReference type="ARBA" id="ARBA00022448"/>
    </source>
</evidence>
<sequence>MLKGLFQKKKNSQIEEVLSPMRGKVIPVTEVPDPVFAQRMMGDGIAIIPKSEKVVSPVNGRVIQVFPTKHAIGIQSEHGLELLIHIGLETVELKGEGFEVFVEEDQRVKAGDHLANVDLAYLKRNNKQVVTPMIITNMEKVSNVEASNQKEASWGDVLLHCSLK</sequence>
<dbReference type="STRING" id="1503961.SAMN05421736_11861"/>
<dbReference type="EMBL" id="FNPI01000018">
    <property type="protein sequence ID" value="SDZ57333.1"/>
    <property type="molecule type" value="Genomic_DNA"/>
</dbReference>
<dbReference type="GO" id="GO:0005737">
    <property type="term" value="C:cytoplasm"/>
    <property type="evidence" value="ECO:0007669"/>
    <property type="project" value="UniProtKB-SubCell"/>
</dbReference>
<dbReference type="InterPro" id="IPR050890">
    <property type="entry name" value="PTS_EIIA_component"/>
</dbReference>
<evidence type="ECO:0000313" key="8">
    <source>
        <dbReference type="EMBL" id="SDZ57333.1"/>
    </source>
</evidence>
<dbReference type="NCBIfam" id="TIGR00830">
    <property type="entry name" value="PTBA"/>
    <property type="match status" value="1"/>
</dbReference>
<dbReference type="PANTHER" id="PTHR45008:SF1">
    <property type="entry name" value="PTS SYSTEM GLUCOSE-SPECIFIC EIIA COMPONENT"/>
    <property type="match status" value="1"/>
</dbReference>
<dbReference type="SUPFAM" id="SSF51261">
    <property type="entry name" value="Duplicated hybrid motif"/>
    <property type="match status" value="1"/>
</dbReference>
<dbReference type="InterPro" id="IPR001127">
    <property type="entry name" value="PTS_EIIA_1_perm"/>
</dbReference>
<dbReference type="PROSITE" id="PS51093">
    <property type="entry name" value="PTS_EIIA_TYPE_1"/>
    <property type="match status" value="1"/>
</dbReference>
<feature type="domain" description="PTS EIIA type-1" evidence="7">
    <location>
        <begin position="33"/>
        <end position="137"/>
    </location>
</feature>
<dbReference type="Pfam" id="PF00358">
    <property type="entry name" value="PTS_EIIA_1"/>
    <property type="match status" value="1"/>
</dbReference>
<keyword evidence="4" id="KW-0808">Transferase</keyword>
<evidence type="ECO:0000256" key="5">
    <source>
        <dbReference type="ARBA" id="ARBA00022683"/>
    </source>
</evidence>
<gene>
    <name evidence="8" type="ORF">SAMN05421736_11861</name>
</gene>
<dbReference type="AlphaFoldDB" id="A0A1H3U4E1"/>
<organism evidence="8 9">
    <name type="scientific">Evansella caseinilytica</name>
    <dbReference type="NCBI Taxonomy" id="1503961"/>
    <lineage>
        <taxon>Bacteria</taxon>
        <taxon>Bacillati</taxon>
        <taxon>Bacillota</taxon>
        <taxon>Bacilli</taxon>
        <taxon>Bacillales</taxon>
        <taxon>Bacillaceae</taxon>
        <taxon>Evansella</taxon>
    </lineage>
</organism>
<evidence type="ECO:0000256" key="3">
    <source>
        <dbReference type="ARBA" id="ARBA00022597"/>
    </source>
</evidence>
<name>A0A1H3U4E1_9BACI</name>
<evidence type="ECO:0000313" key="9">
    <source>
        <dbReference type="Proteomes" id="UP000198935"/>
    </source>
</evidence>
<evidence type="ECO:0000259" key="7">
    <source>
        <dbReference type="PROSITE" id="PS51093"/>
    </source>
</evidence>
<keyword evidence="2" id="KW-0813">Transport</keyword>
<dbReference type="Gene3D" id="2.70.70.10">
    <property type="entry name" value="Glucose Permease (Domain IIA)"/>
    <property type="match status" value="1"/>
</dbReference>
<dbReference type="OrthoDB" id="92465at2"/>
<accession>A0A1H3U4E1</accession>
<proteinExistence type="predicted"/>